<organism evidence="3">
    <name type="scientific">marine metagenome</name>
    <dbReference type="NCBI Taxonomy" id="408172"/>
    <lineage>
        <taxon>unclassified sequences</taxon>
        <taxon>metagenomes</taxon>
        <taxon>ecological metagenomes</taxon>
    </lineage>
</organism>
<evidence type="ECO:0000256" key="1">
    <source>
        <dbReference type="SAM" id="MobiDB-lite"/>
    </source>
</evidence>
<keyword evidence="2" id="KW-0472">Membrane</keyword>
<gene>
    <name evidence="3" type="ORF">METZ01_LOCUS299964</name>
</gene>
<feature type="transmembrane region" description="Helical" evidence="2">
    <location>
        <begin position="50"/>
        <end position="73"/>
    </location>
</feature>
<feature type="compositionally biased region" description="Basic and acidic residues" evidence="1">
    <location>
        <begin position="222"/>
        <end position="236"/>
    </location>
</feature>
<sequence>VGGLYSSWGTTRGAFAALTSGSILATAGMICEHWWEDWTGEDFLLSGQEVYFFAMCIAWILYVAFSRIPGAILQKTTRFFSEKLGLPLWDVVPLEHPRFNINKMLHRGDYVVASDHTGTGGQVVRETWNWRSALGITEDFTRSDKLIYGFTVVKSLALFALWIVMTVVALTVGVSLEGWATYHYWVNTVFFIVLTTGVMIWLSIGGLRDVLALFRDLKNAKRDHSDDGTVRDHDYELPSSPYSPS</sequence>
<evidence type="ECO:0000256" key="2">
    <source>
        <dbReference type="SAM" id="Phobius"/>
    </source>
</evidence>
<evidence type="ECO:0000313" key="3">
    <source>
        <dbReference type="EMBL" id="SVC47110.1"/>
    </source>
</evidence>
<keyword evidence="2" id="KW-1133">Transmembrane helix</keyword>
<feature type="non-terminal residue" evidence="3">
    <location>
        <position position="1"/>
    </location>
</feature>
<feature type="region of interest" description="Disordered" evidence="1">
    <location>
        <begin position="222"/>
        <end position="245"/>
    </location>
</feature>
<name>A0A382MEM8_9ZZZZ</name>
<proteinExistence type="predicted"/>
<reference evidence="3" key="1">
    <citation type="submission" date="2018-05" db="EMBL/GenBank/DDBJ databases">
        <authorList>
            <person name="Lanie J.A."/>
            <person name="Ng W.-L."/>
            <person name="Kazmierczak K.M."/>
            <person name="Andrzejewski T.M."/>
            <person name="Davidsen T.M."/>
            <person name="Wayne K.J."/>
            <person name="Tettelin H."/>
            <person name="Glass J.I."/>
            <person name="Rusch D."/>
            <person name="Podicherti R."/>
            <person name="Tsui H.-C.T."/>
            <person name="Winkler M.E."/>
        </authorList>
    </citation>
    <scope>NUCLEOTIDE SEQUENCE</scope>
</reference>
<dbReference type="AlphaFoldDB" id="A0A382MEM8"/>
<feature type="transmembrane region" description="Helical" evidence="2">
    <location>
        <begin position="146"/>
        <end position="172"/>
    </location>
</feature>
<keyword evidence="2" id="KW-0812">Transmembrane</keyword>
<protein>
    <submittedName>
        <fullName evidence="3">Uncharacterized protein</fullName>
    </submittedName>
</protein>
<dbReference type="EMBL" id="UINC01093026">
    <property type="protein sequence ID" value="SVC47110.1"/>
    <property type="molecule type" value="Genomic_DNA"/>
</dbReference>
<feature type="transmembrane region" description="Helical" evidence="2">
    <location>
        <begin position="12"/>
        <end position="30"/>
    </location>
</feature>
<feature type="transmembrane region" description="Helical" evidence="2">
    <location>
        <begin position="184"/>
        <end position="207"/>
    </location>
</feature>
<accession>A0A382MEM8</accession>